<evidence type="ECO:0000256" key="8">
    <source>
        <dbReference type="SAM" id="MobiDB-lite"/>
    </source>
</evidence>
<dbReference type="PANTHER" id="PTHR48041">
    <property type="entry name" value="ABC TRANSPORTER G FAMILY MEMBER 28"/>
    <property type="match status" value="1"/>
</dbReference>
<evidence type="ECO:0000256" key="9">
    <source>
        <dbReference type="SAM" id="Phobius"/>
    </source>
</evidence>
<dbReference type="InterPro" id="IPR003593">
    <property type="entry name" value="AAA+_ATPase"/>
</dbReference>
<dbReference type="SUPFAM" id="SSF52540">
    <property type="entry name" value="P-loop containing nucleoside triphosphate hydrolases"/>
    <property type="match status" value="1"/>
</dbReference>
<keyword evidence="7 9" id="KW-0472">Membrane</keyword>
<dbReference type="InterPro" id="IPR003439">
    <property type="entry name" value="ABC_transporter-like_ATP-bd"/>
</dbReference>
<evidence type="ECO:0000256" key="1">
    <source>
        <dbReference type="ARBA" id="ARBA00004141"/>
    </source>
</evidence>
<reference evidence="12" key="1">
    <citation type="journal article" date="2023" name="Commun. Biol.">
        <title>Genome analysis of Parmales, the sister group of diatoms, reveals the evolutionary specialization of diatoms from phago-mixotrophs to photoautotrophs.</title>
        <authorList>
            <person name="Ban H."/>
            <person name="Sato S."/>
            <person name="Yoshikawa S."/>
            <person name="Yamada K."/>
            <person name="Nakamura Y."/>
            <person name="Ichinomiya M."/>
            <person name="Sato N."/>
            <person name="Blanc-Mathieu R."/>
            <person name="Endo H."/>
            <person name="Kuwata A."/>
            <person name="Ogata H."/>
        </authorList>
    </citation>
    <scope>NUCLEOTIDE SEQUENCE [LARGE SCALE GENOMIC DNA]</scope>
</reference>
<evidence type="ECO:0000256" key="2">
    <source>
        <dbReference type="ARBA" id="ARBA00022448"/>
    </source>
</evidence>
<dbReference type="PROSITE" id="PS50893">
    <property type="entry name" value="ABC_TRANSPORTER_2"/>
    <property type="match status" value="1"/>
</dbReference>
<accession>A0A9W7L7B8</accession>
<dbReference type="AlphaFoldDB" id="A0A9W7L7B8"/>
<dbReference type="GO" id="GO:0016020">
    <property type="term" value="C:membrane"/>
    <property type="evidence" value="ECO:0007669"/>
    <property type="project" value="UniProtKB-SubCell"/>
</dbReference>
<protein>
    <recommendedName>
        <fullName evidence="10">ABC transporter domain-containing protein</fullName>
    </recommendedName>
</protein>
<evidence type="ECO:0000256" key="7">
    <source>
        <dbReference type="ARBA" id="ARBA00023136"/>
    </source>
</evidence>
<dbReference type="GO" id="GO:0140359">
    <property type="term" value="F:ABC-type transporter activity"/>
    <property type="evidence" value="ECO:0007669"/>
    <property type="project" value="InterPro"/>
</dbReference>
<name>A0A9W7L7B8_9STRA</name>
<dbReference type="InterPro" id="IPR050352">
    <property type="entry name" value="ABCG_transporters"/>
</dbReference>
<evidence type="ECO:0000256" key="4">
    <source>
        <dbReference type="ARBA" id="ARBA00022741"/>
    </source>
</evidence>
<dbReference type="Proteomes" id="UP001165065">
    <property type="component" value="Unassembled WGS sequence"/>
</dbReference>
<keyword evidence="12" id="KW-1185">Reference proteome</keyword>
<keyword evidence="5" id="KW-0067">ATP-binding</keyword>
<sequence length="617" mass="66729">MPHALTQNTLIPGVILHPISGTITPGSLTAIMGPSGSGKTSFLNALAGRVESGDGKRKVKLSGRVYLSRSSSPSSSSSSSKSSLERVKGSLPGSAYVKQEDALFPQMTVEETLTLRAGLKLGDKMGRRGREDVVRNTLEGMDLVKCKDGKVGGGKVRGVSGGERKRLSVGLQIIDGGNDIVLLDEPTSGLDSFQAERVVRTLKRMAEVEGRTVVVVIHQPSMRVMSMFDHLVLMAEGRAVYQGPMDGFEEFAKETLGGTGRGGESLGEWMLELVSVDGESREECVARIDKLAEATRVKTEREVEEIIEGKRVVQAATEGKVKPARPRVSVFTQVRLLAKRSWNEVFRARPALIIQAFTQLATAGIYGALYKLRDNEAGAMDRFGLLSLIAIGTLNLGMASSIRSFPKEKKIIKEEREQGLFSVGPYFVAKAISEIPVTTFLSCLFGSVVYPLCGLSPAPGKFLGLVTLHSVTSKSLGLLVSALSPSADTALALFAPLTILQIIFDGKNLSYENTPKYLRFMQDLSLVRAAWRGLAINEFRGLTFSPSRGGRGNKGKRKTGDEALEGFKVEGEVRDVAVKLAKMTAGCWTGAIFGLWREKDGYAEMEEPEGEEGEEEE</sequence>
<evidence type="ECO:0000256" key="6">
    <source>
        <dbReference type="ARBA" id="ARBA00022989"/>
    </source>
</evidence>
<dbReference type="InterPro" id="IPR027417">
    <property type="entry name" value="P-loop_NTPase"/>
</dbReference>
<gene>
    <name evidence="11" type="ORF">TrCOL_g9453</name>
</gene>
<feature type="compositionally biased region" description="Low complexity" evidence="8">
    <location>
        <begin position="68"/>
        <end position="82"/>
    </location>
</feature>
<dbReference type="InterPro" id="IPR013525">
    <property type="entry name" value="ABC2_TM"/>
</dbReference>
<evidence type="ECO:0000256" key="3">
    <source>
        <dbReference type="ARBA" id="ARBA00022692"/>
    </source>
</evidence>
<dbReference type="PANTHER" id="PTHR48041:SF41">
    <property type="entry name" value="ABC TRANSPORTER G FAMILY"/>
    <property type="match status" value="1"/>
</dbReference>
<feature type="transmembrane region" description="Helical" evidence="9">
    <location>
        <begin position="350"/>
        <end position="370"/>
    </location>
</feature>
<keyword evidence="2" id="KW-0813">Transport</keyword>
<keyword evidence="6 9" id="KW-1133">Transmembrane helix</keyword>
<comment type="caution">
    <text evidence="11">The sequence shown here is derived from an EMBL/GenBank/DDBJ whole genome shotgun (WGS) entry which is preliminary data.</text>
</comment>
<evidence type="ECO:0000259" key="10">
    <source>
        <dbReference type="PROSITE" id="PS50893"/>
    </source>
</evidence>
<feature type="domain" description="ABC transporter" evidence="10">
    <location>
        <begin position="1"/>
        <end position="261"/>
    </location>
</feature>
<dbReference type="InterPro" id="IPR017871">
    <property type="entry name" value="ABC_transporter-like_CS"/>
</dbReference>
<evidence type="ECO:0000313" key="12">
    <source>
        <dbReference type="Proteomes" id="UP001165065"/>
    </source>
</evidence>
<evidence type="ECO:0000313" key="11">
    <source>
        <dbReference type="EMBL" id="GMI35613.1"/>
    </source>
</evidence>
<dbReference type="GO" id="GO:0016887">
    <property type="term" value="F:ATP hydrolysis activity"/>
    <property type="evidence" value="ECO:0007669"/>
    <property type="project" value="InterPro"/>
</dbReference>
<evidence type="ECO:0000256" key="5">
    <source>
        <dbReference type="ARBA" id="ARBA00022840"/>
    </source>
</evidence>
<keyword evidence="4" id="KW-0547">Nucleotide-binding</keyword>
<dbReference type="Pfam" id="PF01061">
    <property type="entry name" value="ABC2_membrane"/>
    <property type="match status" value="1"/>
</dbReference>
<dbReference type="SMART" id="SM00382">
    <property type="entry name" value="AAA"/>
    <property type="match status" value="1"/>
</dbReference>
<keyword evidence="3 9" id="KW-0812">Transmembrane</keyword>
<organism evidence="11 12">
    <name type="scientific">Triparma columacea</name>
    <dbReference type="NCBI Taxonomy" id="722753"/>
    <lineage>
        <taxon>Eukaryota</taxon>
        <taxon>Sar</taxon>
        <taxon>Stramenopiles</taxon>
        <taxon>Ochrophyta</taxon>
        <taxon>Bolidophyceae</taxon>
        <taxon>Parmales</taxon>
        <taxon>Triparmaceae</taxon>
        <taxon>Triparma</taxon>
    </lineage>
</organism>
<dbReference type="Gene3D" id="3.40.50.300">
    <property type="entry name" value="P-loop containing nucleotide triphosphate hydrolases"/>
    <property type="match status" value="1"/>
</dbReference>
<feature type="region of interest" description="Disordered" evidence="8">
    <location>
        <begin position="65"/>
        <end position="86"/>
    </location>
</feature>
<feature type="transmembrane region" description="Helical" evidence="9">
    <location>
        <begin position="382"/>
        <end position="402"/>
    </location>
</feature>
<dbReference type="GO" id="GO:0005524">
    <property type="term" value="F:ATP binding"/>
    <property type="evidence" value="ECO:0007669"/>
    <property type="project" value="UniProtKB-KW"/>
</dbReference>
<dbReference type="Pfam" id="PF00005">
    <property type="entry name" value="ABC_tran"/>
    <property type="match status" value="1"/>
</dbReference>
<dbReference type="EMBL" id="BRYA01000057">
    <property type="protein sequence ID" value="GMI35613.1"/>
    <property type="molecule type" value="Genomic_DNA"/>
</dbReference>
<comment type="subcellular location">
    <subcellularLocation>
        <location evidence="1">Membrane</location>
        <topology evidence="1">Multi-pass membrane protein</topology>
    </subcellularLocation>
</comment>
<proteinExistence type="predicted"/>
<dbReference type="OrthoDB" id="66620at2759"/>
<dbReference type="PROSITE" id="PS00211">
    <property type="entry name" value="ABC_TRANSPORTER_1"/>
    <property type="match status" value="1"/>
</dbReference>